<evidence type="ECO:0000313" key="2">
    <source>
        <dbReference type="EMBL" id="KKB09522.1"/>
    </source>
</evidence>
<feature type="transmembrane region" description="Helical" evidence="1">
    <location>
        <begin position="40"/>
        <end position="61"/>
    </location>
</feature>
<gene>
    <name evidence="2" type="ORF">VE26_06345</name>
</gene>
<keyword evidence="1" id="KW-1133">Transmembrane helix</keyword>
<accession>A0A0F5FMW1</accession>
<sequence>MVLLFVRRVTFFQTRAIAFRRRAQALQGVLFMWTKPMFRFGLNLLALTAMAVLVLTMAGGISW</sequence>
<name>A0A0F5FMW1_9HYPH</name>
<evidence type="ECO:0000256" key="1">
    <source>
        <dbReference type="SAM" id="Phobius"/>
    </source>
</evidence>
<evidence type="ECO:0000313" key="3">
    <source>
        <dbReference type="Proteomes" id="UP000033649"/>
    </source>
</evidence>
<dbReference type="AlphaFoldDB" id="A0A0F5FMW1"/>
<protein>
    <submittedName>
        <fullName evidence="2">Uncharacterized protein</fullName>
    </submittedName>
</protein>
<dbReference type="STRING" id="429727.VE26_06345"/>
<dbReference type="Proteomes" id="UP000033649">
    <property type="component" value="Unassembled WGS sequence"/>
</dbReference>
<proteinExistence type="predicted"/>
<dbReference type="EMBL" id="JZEY01000054">
    <property type="protein sequence ID" value="KKB09522.1"/>
    <property type="molecule type" value="Genomic_DNA"/>
</dbReference>
<organism evidence="2 3">
    <name type="scientific">Devosia chinhatensis</name>
    <dbReference type="NCBI Taxonomy" id="429727"/>
    <lineage>
        <taxon>Bacteria</taxon>
        <taxon>Pseudomonadati</taxon>
        <taxon>Pseudomonadota</taxon>
        <taxon>Alphaproteobacteria</taxon>
        <taxon>Hyphomicrobiales</taxon>
        <taxon>Devosiaceae</taxon>
        <taxon>Devosia</taxon>
    </lineage>
</organism>
<reference evidence="2 3" key="1">
    <citation type="submission" date="2015-03" db="EMBL/GenBank/DDBJ databases">
        <authorList>
            <person name="Hassan Y."/>
            <person name="Lepp D."/>
            <person name="Li X.-Z."/>
            <person name="Zhou T."/>
        </authorList>
    </citation>
    <scope>NUCLEOTIDE SEQUENCE [LARGE SCALE GENOMIC DNA]</scope>
    <source>
        <strain evidence="2 3">IPL18</strain>
    </source>
</reference>
<keyword evidence="3" id="KW-1185">Reference proteome</keyword>
<dbReference type="PATRIC" id="fig|429727.3.peg.1312"/>
<keyword evidence="1" id="KW-0472">Membrane</keyword>
<comment type="caution">
    <text evidence="2">The sequence shown here is derived from an EMBL/GenBank/DDBJ whole genome shotgun (WGS) entry which is preliminary data.</text>
</comment>
<keyword evidence="1" id="KW-0812">Transmembrane</keyword>